<evidence type="ECO:0000313" key="2">
    <source>
        <dbReference type="EMBL" id="KAK0468860.1"/>
    </source>
</evidence>
<keyword evidence="1" id="KW-1133">Transmembrane helix</keyword>
<name>A0AA39NNK8_9AGAR</name>
<keyword evidence="1" id="KW-0472">Membrane</keyword>
<proteinExistence type="predicted"/>
<accession>A0AA39NNK8</accession>
<keyword evidence="3" id="KW-1185">Reference proteome</keyword>
<reference evidence="2" key="1">
    <citation type="submission" date="2023-06" db="EMBL/GenBank/DDBJ databases">
        <authorList>
            <consortium name="Lawrence Berkeley National Laboratory"/>
            <person name="Ahrendt S."/>
            <person name="Sahu N."/>
            <person name="Indic B."/>
            <person name="Wong-Bajracharya J."/>
            <person name="Merenyi Z."/>
            <person name="Ke H.-M."/>
            <person name="Monk M."/>
            <person name="Kocsube S."/>
            <person name="Drula E."/>
            <person name="Lipzen A."/>
            <person name="Balint B."/>
            <person name="Henrissat B."/>
            <person name="Andreopoulos B."/>
            <person name="Martin F.M."/>
            <person name="Harder C.B."/>
            <person name="Rigling D."/>
            <person name="Ford K.L."/>
            <person name="Foster G.D."/>
            <person name="Pangilinan J."/>
            <person name="Papanicolaou A."/>
            <person name="Barry K."/>
            <person name="LaButti K."/>
            <person name="Viragh M."/>
            <person name="Koriabine M."/>
            <person name="Yan M."/>
            <person name="Riley R."/>
            <person name="Champramary S."/>
            <person name="Plett K.L."/>
            <person name="Tsai I.J."/>
            <person name="Slot J."/>
            <person name="Sipos G."/>
            <person name="Plett J."/>
            <person name="Nagy L.G."/>
            <person name="Grigoriev I.V."/>
        </authorList>
    </citation>
    <scope>NUCLEOTIDE SEQUENCE</scope>
    <source>
        <strain evidence="2">ICMP 16352</strain>
    </source>
</reference>
<evidence type="ECO:0000256" key="1">
    <source>
        <dbReference type="SAM" id="Phobius"/>
    </source>
</evidence>
<dbReference type="AlphaFoldDB" id="A0AA39NNK8"/>
<dbReference type="EMBL" id="JAUEPR010000065">
    <property type="protein sequence ID" value="KAK0468860.1"/>
    <property type="molecule type" value="Genomic_DNA"/>
</dbReference>
<sequence>MISFFSLLVTCLIECTTILLIFSRSLLNHRMVPLTCMIIDVGWRLKSPVSSITTIPCTLEISRFETHGHSGTRRPKLWCDLAHISSFSLYIPVHGDVLLCGEMFLRGRAEAKMPIVCPILK</sequence>
<dbReference type="Proteomes" id="UP001175227">
    <property type="component" value="Unassembled WGS sequence"/>
</dbReference>
<gene>
    <name evidence="2" type="ORF">IW261DRAFT_1013008</name>
</gene>
<feature type="transmembrane region" description="Helical" evidence="1">
    <location>
        <begin position="6"/>
        <end position="27"/>
    </location>
</feature>
<comment type="caution">
    <text evidence="2">The sequence shown here is derived from an EMBL/GenBank/DDBJ whole genome shotgun (WGS) entry which is preliminary data.</text>
</comment>
<protein>
    <submittedName>
        <fullName evidence="2">Uncharacterized protein</fullName>
    </submittedName>
</protein>
<evidence type="ECO:0000313" key="3">
    <source>
        <dbReference type="Proteomes" id="UP001175227"/>
    </source>
</evidence>
<organism evidence="2 3">
    <name type="scientific">Armillaria novae-zelandiae</name>
    <dbReference type="NCBI Taxonomy" id="153914"/>
    <lineage>
        <taxon>Eukaryota</taxon>
        <taxon>Fungi</taxon>
        <taxon>Dikarya</taxon>
        <taxon>Basidiomycota</taxon>
        <taxon>Agaricomycotina</taxon>
        <taxon>Agaricomycetes</taxon>
        <taxon>Agaricomycetidae</taxon>
        <taxon>Agaricales</taxon>
        <taxon>Marasmiineae</taxon>
        <taxon>Physalacriaceae</taxon>
        <taxon>Armillaria</taxon>
    </lineage>
</organism>
<keyword evidence="1" id="KW-0812">Transmembrane</keyword>